<feature type="chain" id="PRO_5002869885" description="FAD-binding domain-containing protein" evidence="6">
    <location>
        <begin position="27"/>
        <end position="567"/>
    </location>
</feature>
<keyword evidence="3" id="KW-0274">FAD</keyword>
<protein>
    <recommendedName>
        <fullName evidence="9">FAD-binding domain-containing protein</fullName>
    </recommendedName>
</protein>
<dbReference type="AlphaFoldDB" id="B8C9F6"/>
<feature type="compositionally biased region" description="Polar residues" evidence="5">
    <location>
        <begin position="43"/>
        <end position="62"/>
    </location>
</feature>
<dbReference type="GO" id="GO:0070189">
    <property type="term" value="P:kynurenine metabolic process"/>
    <property type="evidence" value="ECO:0000318"/>
    <property type="project" value="GO_Central"/>
</dbReference>
<dbReference type="KEGG" id="tps:THAPSDRAFT_8420"/>
<organism evidence="7 8">
    <name type="scientific">Thalassiosira pseudonana</name>
    <name type="common">Marine diatom</name>
    <name type="synonym">Cyclotella nana</name>
    <dbReference type="NCBI Taxonomy" id="35128"/>
    <lineage>
        <taxon>Eukaryota</taxon>
        <taxon>Sar</taxon>
        <taxon>Stramenopiles</taxon>
        <taxon>Ochrophyta</taxon>
        <taxon>Bacillariophyta</taxon>
        <taxon>Coscinodiscophyceae</taxon>
        <taxon>Thalassiosirophycidae</taxon>
        <taxon>Thalassiosirales</taxon>
        <taxon>Thalassiosiraceae</taxon>
        <taxon>Thalassiosira</taxon>
    </lineage>
</organism>
<keyword evidence="8" id="KW-1185">Reference proteome</keyword>
<reference evidence="7 8" key="2">
    <citation type="journal article" date="2008" name="Nature">
        <title>The Phaeodactylum genome reveals the evolutionary history of diatom genomes.</title>
        <authorList>
            <person name="Bowler C."/>
            <person name="Allen A.E."/>
            <person name="Badger J.H."/>
            <person name="Grimwood J."/>
            <person name="Jabbari K."/>
            <person name="Kuo A."/>
            <person name="Maheswari U."/>
            <person name="Martens C."/>
            <person name="Maumus F."/>
            <person name="Otillar R.P."/>
            <person name="Rayko E."/>
            <person name="Salamov A."/>
            <person name="Vandepoele K."/>
            <person name="Beszteri B."/>
            <person name="Gruber A."/>
            <person name="Heijde M."/>
            <person name="Katinka M."/>
            <person name="Mock T."/>
            <person name="Valentin K."/>
            <person name="Verret F."/>
            <person name="Berges J.A."/>
            <person name="Brownlee C."/>
            <person name="Cadoret J.P."/>
            <person name="Chiovitti A."/>
            <person name="Choi C.J."/>
            <person name="Coesel S."/>
            <person name="De Martino A."/>
            <person name="Detter J.C."/>
            <person name="Durkin C."/>
            <person name="Falciatore A."/>
            <person name="Fournet J."/>
            <person name="Haruta M."/>
            <person name="Huysman M.J."/>
            <person name="Jenkins B.D."/>
            <person name="Jiroutova K."/>
            <person name="Jorgensen R.E."/>
            <person name="Joubert Y."/>
            <person name="Kaplan A."/>
            <person name="Kroger N."/>
            <person name="Kroth P.G."/>
            <person name="La Roche J."/>
            <person name="Lindquist E."/>
            <person name="Lommer M."/>
            <person name="Martin-Jezequel V."/>
            <person name="Lopez P.J."/>
            <person name="Lucas S."/>
            <person name="Mangogna M."/>
            <person name="McGinnis K."/>
            <person name="Medlin L.K."/>
            <person name="Montsant A."/>
            <person name="Oudot-Le Secq M.P."/>
            <person name="Napoli C."/>
            <person name="Obornik M."/>
            <person name="Parker M.S."/>
            <person name="Petit J.L."/>
            <person name="Porcel B.M."/>
            <person name="Poulsen N."/>
            <person name="Robison M."/>
            <person name="Rychlewski L."/>
            <person name="Rynearson T.A."/>
            <person name="Schmutz J."/>
            <person name="Shapiro H."/>
            <person name="Siaut M."/>
            <person name="Stanley M."/>
            <person name="Sussman M.R."/>
            <person name="Taylor A.R."/>
            <person name="Vardi A."/>
            <person name="von Dassow P."/>
            <person name="Vyverman W."/>
            <person name="Willis A."/>
            <person name="Wyrwicz L.S."/>
            <person name="Rokhsar D.S."/>
            <person name="Weissenbach J."/>
            <person name="Armbrust E.V."/>
            <person name="Green B.R."/>
            <person name="Van de Peer Y."/>
            <person name="Grigoriev I.V."/>
        </authorList>
    </citation>
    <scope>NUCLEOTIDE SEQUENCE [LARGE SCALE GENOMIC DNA]</scope>
    <source>
        <strain evidence="7 8">CCMP1335</strain>
    </source>
</reference>
<evidence type="ECO:0000256" key="5">
    <source>
        <dbReference type="SAM" id="MobiDB-lite"/>
    </source>
</evidence>
<accession>B8C9F6</accession>
<evidence type="ECO:0000256" key="3">
    <source>
        <dbReference type="ARBA" id="ARBA00022827"/>
    </source>
</evidence>
<dbReference type="OMA" id="GYECERF"/>
<gene>
    <name evidence="7" type="ORF">THAPSDRAFT_8420</name>
</gene>
<reference evidence="7 8" key="1">
    <citation type="journal article" date="2004" name="Science">
        <title>The genome of the diatom Thalassiosira pseudonana: ecology, evolution, and metabolism.</title>
        <authorList>
            <person name="Armbrust E.V."/>
            <person name="Berges J.A."/>
            <person name="Bowler C."/>
            <person name="Green B.R."/>
            <person name="Martinez D."/>
            <person name="Putnam N.H."/>
            <person name="Zhou S."/>
            <person name="Allen A.E."/>
            <person name="Apt K.E."/>
            <person name="Bechner M."/>
            <person name="Brzezinski M.A."/>
            <person name="Chaal B.K."/>
            <person name="Chiovitti A."/>
            <person name="Davis A.K."/>
            <person name="Demarest M.S."/>
            <person name="Detter J.C."/>
            <person name="Glavina T."/>
            <person name="Goodstein D."/>
            <person name="Hadi M.Z."/>
            <person name="Hellsten U."/>
            <person name="Hildebrand M."/>
            <person name="Jenkins B.D."/>
            <person name="Jurka J."/>
            <person name="Kapitonov V.V."/>
            <person name="Kroger N."/>
            <person name="Lau W.W."/>
            <person name="Lane T.W."/>
            <person name="Larimer F.W."/>
            <person name="Lippmeier J.C."/>
            <person name="Lucas S."/>
            <person name="Medina M."/>
            <person name="Montsant A."/>
            <person name="Obornik M."/>
            <person name="Parker M.S."/>
            <person name="Palenik B."/>
            <person name="Pazour G.J."/>
            <person name="Richardson P.M."/>
            <person name="Rynearson T.A."/>
            <person name="Saito M.A."/>
            <person name="Schwartz D.C."/>
            <person name="Thamatrakoln K."/>
            <person name="Valentin K."/>
            <person name="Vardi A."/>
            <person name="Wilkerson F.P."/>
            <person name="Rokhsar D.S."/>
        </authorList>
    </citation>
    <scope>NUCLEOTIDE SEQUENCE [LARGE SCALE GENOMIC DNA]</scope>
    <source>
        <strain evidence="7 8">CCMP1335</strain>
    </source>
</reference>
<evidence type="ECO:0000313" key="7">
    <source>
        <dbReference type="EMBL" id="EED89846.1"/>
    </source>
</evidence>
<evidence type="ECO:0008006" key="9">
    <source>
        <dbReference type="Google" id="ProtNLM"/>
    </source>
</evidence>
<feature type="region of interest" description="Disordered" evidence="5">
    <location>
        <begin position="33"/>
        <end position="62"/>
    </location>
</feature>
<dbReference type="PRINTS" id="PR00420">
    <property type="entry name" value="RNGMNOXGNASE"/>
</dbReference>
<keyword evidence="4" id="KW-0560">Oxidoreductase</keyword>
<dbReference type="InParanoid" id="B8C9F6"/>
<comment type="cofactor">
    <cofactor evidence="1">
        <name>FAD</name>
        <dbReference type="ChEBI" id="CHEBI:57692"/>
    </cofactor>
</comment>
<evidence type="ECO:0000256" key="2">
    <source>
        <dbReference type="ARBA" id="ARBA00022630"/>
    </source>
</evidence>
<dbReference type="SUPFAM" id="SSF51905">
    <property type="entry name" value="FAD/NAD(P)-binding domain"/>
    <property type="match status" value="1"/>
</dbReference>
<dbReference type="InterPro" id="IPR036188">
    <property type="entry name" value="FAD/NAD-bd_sf"/>
</dbReference>
<dbReference type="EMBL" id="CM000646">
    <property type="protein sequence ID" value="EED89846.1"/>
    <property type="molecule type" value="Genomic_DNA"/>
</dbReference>
<dbReference type="GeneID" id="7445891"/>
<evidence type="ECO:0000313" key="8">
    <source>
        <dbReference type="Proteomes" id="UP000001449"/>
    </source>
</evidence>
<dbReference type="GO" id="GO:0004502">
    <property type="term" value="F:kynurenine 3-monooxygenase activity"/>
    <property type="evidence" value="ECO:0000318"/>
    <property type="project" value="GO_Central"/>
</dbReference>
<dbReference type="PANTHER" id="PTHR46028">
    <property type="entry name" value="KYNURENINE 3-MONOOXYGENASE"/>
    <property type="match status" value="1"/>
</dbReference>
<dbReference type="HOGENOM" id="CLU_481060_0_0_1"/>
<proteinExistence type="predicted"/>
<dbReference type="RefSeq" id="XP_002292650.1">
    <property type="nucleotide sequence ID" value="XM_002292614.1"/>
</dbReference>
<name>B8C9F6_THAPS</name>
<evidence type="ECO:0000256" key="1">
    <source>
        <dbReference type="ARBA" id="ARBA00001974"/>
    </source>
</evidence>
<dbReference type="Gene3D" id="3.50.50.60">
    <property type="entry name" value="FAD/NAD(P)-binding domain"/>
    <property type="match status" value="1"/>
</dbReference>
<dbReference type="eggNOG" id="KOG2614">
    <property type="taxonomic scope" value="Eukaryota"/>
</dbReference>
<keyword evidence="6" id="KW-0732">Signal</keyword>
<evidence type="ECO:0000256" key="6">
    <source>
        <dbReference type="SAM" id="SignalP"/>
    </source>
</evidence>
<dbReference type="PANTHER" id="PTHR46028:SF2">
    <property type="entry name" value="KYNURENINE 3-MONOOXYGENASE"/>
    <property type="match status" value="1"/>
</dbReference>
<keyword evidence="2" id="KW-0285">Flavoprotein</keyword>
<dbReference type="STRING" id="35128.B8C9F6"/>
<dbReference type="PaxDb" id="35128-Thaps8420"/>
<feature type="region of interest" description="Disordered" evidence="5">
    <location>
        <begin position="330"/>
        <end position="361"/>
    </location>
</feature>
<feature type="signal peptide" evidence="6">
    <location>
        <begin position="1"/>
        <end position="26"/>
    </location>
</feature>
<dbReference type="Proteomes" id="UP000001449">
    <property type="component" value="Chromosome 10"/>
</dbReference>
<evidence type="ECO:0000256" key="4">
    <source>
        <dbReference type="ARBA" id="ARBA00023002"/>
    </source>
</evidence>
<sequence length="567" mass="62168">MTMNTHVHRPLMILSVLLVSLLASLGFQTDKVRPLHPHRQHTSKPATQLKQTSSSQDTNTNHPEWDLNVAIAGAGPSALLLAHRLLKSNLPISNIDMFESRADPRSKQSLGGRAYALGLGMRGRTAIRTVDEELWTSVKTSGFGCERFRLHFNSKWNIKLRDDESSSTSNEEDGSEPSVLIYQTDLCGALLDELDRRSAMQDSIVVKVHFNSTITHVDLSTSEITIGKESAHLKTKGPYDLIVGCDGANSIVRSALELYSPPNTFIATQRKLYPGCFKVCRLDKMPPLMDPKSVALVLPESMKTGVTAFVEPTVGGGSCILFAGRMSSEESITTDEDKESSLSSLLFSQPNVNEEEDEPTDSTVLEELIIAQFPLLKDTPGMKEAARQLISQRTNVADSVKCNIFSSSSSMTPTAICGDAAHATGGVSGQGCNSALVDVAVLVDCLSEYYHPPQDSAEISTAKKEMLHKCLSSYSQKQVPEGAALYDLSFGNDGKTLPIFRNVRAIISNAVDSIFRGRLGIGKQPLQTLLASSVTPFVEIRRERQKYYIEEFPSDGWFKESLEKLYL</sequence>